<keyword evidence="3" id="KW-0813">Transport</keyword>
<dbReference type="PANTHER" id="PTHR30451:SF20">
    <property type="entry name" value="FIMBRIAE USHER"/>
    <property type="match status" value="1"/>
</dbReference>
<accession>A0A4U9UL97</accession>
<evidence type="ECO:0000256" key="1">
    <source>
        <dbReference type="ARBA" id="ARBA00004571"/>
    </source>
</evidence>
<keyword evidence="4" id="KW-0812">Transmembrane</keyword>
<dbReference type="GO" id="GO:0015473">
    <property type="term" value="F:fimbrial usher porin activity"/>
    <property type="evidence" value="ECO:0007669"/>
    <property type="project" value="InterPro"/>
</dbReference>
<protein>
    <submittedName>
        <fullName evidence="9">Heat shock protein E</fullName>
    </submittedName>
</protein>
<gene>
    <name evidence="9" type="primary">htrE_4</name>
    <name evidence="9" type="ORF">NCTC12965_03619</name>
</gene>
<dbReference type="GO" id="GO:0009279">
    <property type="term" value="C:cell outer membrane"/>
    <property type="evidence" value="ECO:0007669"/>
    <property type="project" value="UniProtKB-SubCell"/>
</dbReference>
<evidence type="ECO:0000256" key="2">
    <source>
        <dbReference type="ARBA" id="ARBA00008064"/>
    </source>
</evidence>
<evidence type="ECO:0000256" key="6">
    <source>
        <dbReference type="ARBA" id="ARBA00023136"/>
    </source>
</evidence>
<dbReference type="PANTHER" id="PTHR30451">
    <property type="entry name" value="OUTER MEMBRANE USHER PROTEIN"/>
    <property type="match status" value="1"/>
</dbReference>
<dbReference type="AlphaFoldDB" id="A0A4U9UL97"/>
<dbReference type="SUPFAM" id="SSF141729">
    <property type="entry name" value="FimD N-terminal domain-like"/>
    <property type="match status" value="1"/>
</dbReference>
<dbReference type="EMBL" id="CABEEZ010000076">
    <property type="protein sequence ID" value="VTR34350.1"/>
    <property type="molecule type" value="Genomic_DNA"/>
</dbReference>
<proteinExistence type="inferred from homology"/>
<dbReference type="Pfam" id="PF13954">
    <property type="entry name" value="PapC_N"/>
    <property type="match status" value="1"/>
</dbReference>
<dbReference type="GO" id="GO:0009297">
    <property type="term" value="P:pilus assembly"/>
    <property type="evidence" value="ECO:0007669"/>
    <property type="project" value="InterPro"/>
</dbReference>
<reference evidence="9" key="1">
    <citation type="submission" date="2019-05" db="EMBL/GenBank/DDBJ databases">
        <authorList>
            <consortium name="Pathogen Informatics"/>
        </authorList>
    </citation>
    <scope>NUCLEOTIDE SEQUENCE [LARGE SCALE GENOMIC DNA]</scope>
    <source>
        <strain evidence="9">NCTC12965</strain>
    </source>
</reference>
<evidence type="ECO:0000313" key="9">
    <source>
        <dbReference type="EMBL" id="VTR34350.1"/>
    </source>
</evidence>
<feature type="domain" description="PapC N-terminal" evidence="8">
    <location>
        <begin position="44"/>
        <end position="108"/>
    </location>
</feature>
<sequence>MSGRWRVVVSLDWRPSFLNQICIVGAILLAPLALADADEAEVIEFNDSFLRSSIDVSQFSSGNPVAPGIHRIDLYLNDQWKGRQDVNFSLASPQSSIAQPCYDLKTVKPVRHCLG</sequence>
<comment type="similarity">
    <text evidence="2">Belongs to the fimbrial export usher family.</text>
</comment>
<evidence type="ECO:0000256" key="7">
    <source>
        <dbReference type="ARBA" id="ARBA00023237"/>
    </source>
</evidence>
<evidence type="ECO:0000256" key="3">
    <source>
        <dbReference type="ARBA" id="ARBA00022448"/>
    </source>
</evidence>
<keyword evidence="5" id="KW-0732">Signal</keyword>
<dbReference type="InterPro" id="IPR000015">
    <property type="entry name" value="Fimb_usher"/>
</dbReference>
<organism evidence="9">
    <name type="scientific">Serratia fonticola</name>
    <dbReference type="NCBI Taxonomy" id="47917"/>
    <lineage>
        <taxon>Bacteria</taxon>
        <taxon>Pseudomonadati</taxon>
        <taxon>Pseudomonadota</taxon>
        <taxon>Gammaproteobacteria</taxon>
        <taxon>Enterobacterales</taxon>
        <taxon>Yersiniaceae</taxon>
        <taxon>Serratia</taxon>
    </lineage>
</organism>
<keyword evidence="7" id="KW-0998">Cell outer membrane</keyword>
<evidence type="ECO:0000256" key="5">
    <source>
        <dbReference type="ARBA" id="ARBA00022729"/>
    </source>
</evidence>
<keyword evidence="9" id="KW-0346">Stress response</keyword>
<dbReference type="InterPro" id="IPR037224">
    <property type="entry name" value="PapC_N_sf"/>
</dbReference>
<evidence type="ECO:0000259" key="8">
    <source>
        <dbReference type="Pfam" id="PF13954"/>
    </source>
</evidence>
<name>A0A4U9UL97_SERFO</name>
<evidence type="ECO:0000256" key="4">
    <source>
        <dbReference type="ARBA" id="ARBA00022692"/>
    </source>
</evidence>
<comment type="subcellular location">
    <subcellularLocation>
        <location evidence="1">Cell outer membrane</location>
        <topology evidence="1">Multi-pass membrane protein</topology>
    </subcellularLocation>
</comment>
<dbReference type="InterPro" id="IPR025885">
    <property type="entry name" value="PapC_N"/>
</dbReference>
<keyword evidence="6" id="KW-0472">Membrane</keyword>
<dbReference type="Gene3D" id="3.10.20.410">
    <property type="match status" value="1"/>
</dbReference>